<evidence type="ECO:0000256" key="2">
    <source>
        <dbReference type="ARBA" id="ARBA00008335"/>
    </source>
</evidence>
<feature type="region of interest" description="Disordered" evidence="7">
    <location>
        <begin position="145"/>
        <end position="168"/>
    </location>
</feature>
<keyword evidence="9" id="KW-0732">Signal</keyword>
<evidence type="ECO:0000256" key="6">
    <source>
        <dbReference type="ARBA" id="ARBA00023136"/>
    </source>
</evidence>
<organism evidence="11">
    <name type="scientific">Amphimedon queenslandica</name>
    <name type="common">Sponge</name>
    <dbReference type="NCBI Taxonomy" id="400682"/>
    <lineage>
        <taxon>Eukaryota</taxon>
        <taxon>Metazoa</taxon>
        <taxon>Porifera</taxon>
        <taxon>Demospongiae</taxon>
        <taxon>Heteroscleromorpha</taxon>
        <taxon>Haplosclerida</taxon>
        <taxon>Niphatidae</taxon>
        <taxon>Amphimedon</taxon>
    </lineage>
</organism>
<dbReference type="InterPro" id="IPR020846">
    <property type="entry name" value="MFS_dom"/>
</dbReference>
<evidence type="ECO:0000256" key="1">
    <source>
        <dbReference type="ARBA" id="ARBA00004141"/>
    </source>
</evidence>
<keyword evidence="5 8" id="KW-1133">Transmembrane helix</keyword>
<feature type="transmembrane region" description="Helical" evidence="8">
    <location>
        <begin position="27"/>
        <end position="46"/>
    </location>
</feature>
<evidence type="ECO:0000256" key="9">
    <source>
        <dbReference type="SAM" id="SignalP"/>
    </source>
</evidence>
<feature type="transmembrane region" description="Helical" evidence="8">
    <location>
        <begin position="58"/>
        <end position="80"/>
    </location>
</feature>
<evidence type="ECO:0000256" key="3">
    <source>
        <dbReference type="ARBA" id="ARBA00022448"/>
    </source>
</evidence>
<feature type="compositionally biased region" description="Basic and acidic residues" evidence="7">
    <location>
        <begin position="152"/>
        <end position="168"/>
    </location>
</feature>
<keyword evidence="6 8" id="KW-0472">Membrane</keyword>
<feature type="chain" id="PRO_5013005155" description="Major facilitator superfamily (MFS) profile domain-containing protein" evidence="9">
    <location>
        <begin position="18"/>
        <end position="168"/>
    </location>
</feature>
<dbReference type="AlphaFoldDB" id="A0A1X7SIL6"/>
<reference evidence="11" key="1">
    <citation type="submission" date="2017-05" db="UniProtKB">
        <authorList>
            <consortium name="EnsemblMetazoa"/>
        </authorList>
    </citation>
    <scope>IDENTIFICATION</scope>
</reference>
<dbReference type="PANTHER" id="PTHR23511:SF5">
    <property type="entry name" value="MAJOR FACILITATOR-TYPE TRANSPORTER HXNZ-RELATED"/>
    <property type="match status" value="1"/>
</dbReference>
<evidence type="ECO:0000256" key="8">
    <source>
        <dbReference type="SAM" id="Phobius"/>
    </source>
</evidence>
<protein>
    <recommendedName>
        <fullName evidence="10">Major facilitator superfamily (MFS) profile domain-containing protein</fullName>
    </recommendedName>
</protein>
<evidence type="ECO:0000313" key="11">
    <source>
        <dbReference type="EnsemblMetazoa" id="Aqu2.1.01967_001"/>
    </source>
</evidence>
<evidence type="ECO:0000256" key="7">
    <source>
        <dbReference type="SAM" id="MobiDB-lite"/>
    </source>
</evidence>
<dbReference type="InterPro" id="IPR005828">
    <property type="entry name" value="MFS_sugar_transport-like"/>
</dbReference>
<proteinExistence type="inferred from homology"/>
<feature type="signal peptide" evidence="9">
    <location>
        <begin position="1"/>
        <end position="17"/>
    </location>
</feature>
<dbReference type="eggNOG" id="KOG0253">
    <property type="taxonomic scope" value="Eukaryota"/>
</dbReference>
<feature type="domain" description="Major facilitator superfamily (MFS) profile" evidence="10">
    <location>
        <begin position="1"/>
        <end position="168"/>
    </location>
</feature>
<feature type="transmembrane region" description="Helical" evidence="8">
    <location>
        <begin position="100"/>
        <end position="119"/>
    </location>
</feature>
<keyword evidence="3" id="KW-0813">Transport</keyword>
<evidence type="ECO:0000259" key="10">
    <source>
        <dbReference type="PROSITE" id="PS50850"/>
    </source>
</evidence>
<dbReference type="SUPFAM" id="SSF103473">
    <property type="entry name" value="MFS general substrate transporter"/>
    <property type="match status" value="1"/>
</dbReference>
<dbReference type="GO" id="GO:0016020">
    <property type="term" value="C:membrane"/>
    <property type="evidence" value="ECO:0007669"/>
    <property type="project" value="UniProtKB-SubCell"/>
</dbReference>
<dbReference type="PANTHER" id="PTHR23511">
    <property type="entry name" value="SYNAPTIC VESICLE GLYCOPROTEIN 2"/>
    <property type="match status" value="1"/>
</dbReference>
<accession>A0A1X7SIL6</accession>
<evidence type="ECO:0000256" key="4">
    <source>
        <dbReference type="ARBA" id="ARBA00022692"/>
    </source>
</evidence>
<dbReference type="EnsemblMetazoa" id="Aqu2.1.01967_001">
    <property type="protein sequence ID" value="Aqu2.1.01967_001"/>
    <property type="gene ID" value="Aqu2.1.01967"/>
</dbReference>
<sequence length="168" mass="18420">VLLIVTVLILLFGLASAAAPNYGSLLLFRCLAGFGIGGTAQTITYYTEFLPKKLRGACLVLIEVWRAIGSCLVALLALGVIPNVPDPIDVSNEDFENINWRIYIALCASFINGHCISFVPESARFHISKGQRVIESITRINLKPPPKSRLVSQEEKEMIEEEKKAACS</sequence>
<dbReference type="InterPro" id="IPR036259">
    <property type="entry name" value="MFS_trans_sf"/>
</dbReference>
<comment type="similarity">
    <text evidence="2">Belongs to the major facilitator superfamily.</text>
</comment>
<evidence type="ECO:0000256" key="5">
    <source>
        <dbReference type="ARBA" id="ARBA00022989"/>
    </source>
</evidence>
<name>A0A1X7SIL6_AMPQE</name>
<comment type="subcellular location">
    <subcellularLocation>
        <location evidence="1">Membrane</location>
        <topology evidence="1">Multi-pass membrane protein</topology>
    </subcellularLocation>
</comment>
<dbReference type="PROSITE" id="PS50850">
    <property type="entry name" value="MFS"/>
    <property type="match status" value="1"/>
</dbReference>
<dbReference type="Pfam" id="PF00083">
    <property type="entry name" value="Sugar_tr"/>
    <property type="match status" value="1"/>
</dbReference>
<dbReference type="GO" id="GO:0022857">
    <property type="term" value="F:transmembrane transporter activity"/>
    <property type="evidence" value="ECO:0007669"/>
    <property type="project" value="InterPro"/>
</dbReference>
<dbReference type="InParanoid" id="A0A1X7SIL6"/>
<dbReference type="Gene3D" id="1.20.1250.20">
    <property type="entry name" value="MFS general substrate transporter like domains"/>
    <property type="match status" value="1"/>
</dbReference>
<dbReference type="STRING" id="400682.A0A1X7SIL6"/>
<keyword evidence="4 8" id="KW-0812">Transmembrane</keyword>